<dbReference type="Proteomes" id="UP000190868">
    <property type="component" value="Chromosome"/>
</dbReference>
<organism evidence="1 2">
    <name type="scientific">Campylobacter pinnipediorum subsp. caledonicus</name>
    <dbReference type="NCBI Taxonomy" id="1874362"/>
    <lineage>
        <taxon>Bacteria</taxon>
        <taxon>Pseudomonadati</taxon>
        <taxon>Campylobacterota</taxon>
        <taxon>Epsilonproteobacteria</taxon>
        <taxon>Campylobacterales</taxon>
        <taxon>Campylobacteraceae</taxon>
        <taxon>Campylobacter</taxon>
    </lineage>
</organism>
<proteinExistence type="predicted"/>
<evidence type="ECO:0000313" key="1">
    <source>
        <dbReference type="EMBL" id="AQW87122.1"/>
    </source>
</evidence>
<sequence length="151" mass="17010">MNIGYFKNVIYTNEQGQELSYIGGIINIPFARPLEVALLKASAEDKKNNANLPDFKIVLQRPKGYQGQRQIIGALWKRQSQRGLEYISGSIQSPILPGGQMYIALFEPTQDDSQLLYEISWSVPKSNNTQSSIPDVNTDDIAYEINNEIPF</sequence>
<keyword evidence="2" id="KW-1185">Reference proteome</keyword>
<dbReference type="EMBL" id="CP017258">
    <property type="protein sequence ID" value="AQW87122.1"/>
    <property type="molecule type" value="Genomic_DNA"/>
</dbReference>
<dbReference type="Pfam" id="PF05284">
    <property type="entry name" value="DUF736"/>
    <property type="match status" value="1"/>
</dbReference>
<evidence type="ECO:0008006" key="3">
    <source>
        <dbReference type="Google" id="ProtNLM"/>
    </source>
</evidence>
<reference evidence="2" key="1">
    <citation type="submission" date="2016-09" db="EMBL/GenBank/DDBJ databases">
        <title>Comparative genomics of the Campylobacter concisus group.</title>
        <authorList>
            <person name="Miller W.G."/>
            <person name="Yee E."/>
            <person name="Chapman M.H."/>
            <person name="Huynh S."/>
            <person name="Bono J.L."/>
            <person name="On S.L.W."/>
            <person name="StLeger J."/>
            <person name="Foster G."/>
            <person name="Parker C.T."/>
        </authorList>
    </citation>
    <scope>NUCLEOTIDE SEQUENCE [LARGE SCALE GENOMIC DNA]</scope>
    <source>
        <strain evidence="2">RM18021</strain>
    </source>
</reference>
<name>A0A1S6U600_9BACT</name>
<accession>A0A1S6U600</accession>
<dbReference type="AlphaFoldDB" id="A0A1S6U600"/>
<protein>
    <recommendedName>
        <fullName evidence="3">DUF736 domain protein</fullName>
    </recommendedName>
</protein>
<dbReference type="InterPro" id="IPR007948">
    <property type="entry name" value="DUF736"/>
</dbReference>
<dbReference type="RefSeq" id="WP_078424242.1">
    <property type="nucleotide sequence ID" value="NZ_CP017258.1"/>
</dbReference>
<gene>
    <name evidence="1" type="ORF">CPIN18021_0275</name>
</gene>
<evidence type="ECO:0000313" key="2">
    <source>
        <dbReference type="Proteomes" id="UP000190868"/>
    </source>
</evidence>